<name>A0A0E0AUK8_9ORYZ</name>
<dbReference type="AlphaFoldDB" id="A0A0E0AUK8"/>
<dbReference type="EnsemblPlants" id="OGLUM08G13180.2">
    <property type="protein sequence ID" value="OGLUM08G13180.2"/>
    <property type="gene ID" value="OGLUM08G13180"/>
</dbReference>
<dbReference type="HOGENOM" id="CLU_1477352_0_0_1"/>
<accession>A0A0E0AUK8</accession>
<proteinExistence type="predicted"/>
<reference evidence="1" key="1">
    <citation type="submission" date="2015-04" db="UniProtKB">
        <authorList>
            <consortium name="EnsemblPlants"/>
        </authorList>
    </citation>
    <scope>IDENTIFICATION</scope>
</reference>
<keyword evidence="2" id="KW-1185">Reference proteome</keyword>
<evidence type="ECO:0000313" key="2">
    <source>
        <dbReference type="Proteomes" id="UP000026961"/>
    </source>
</evidence>
<reference evidence="1" key="2">
    <citation type="submission" date="2018-05" db="EMBL/GenBank/DDBJ databases">
        <title>OgluRS3 (Oryza glumaepatula Reference Sequence Version 3).</title>
        <authorList>
            <person name="Zhang J."/>
            <person name="Kudrna D."/>
            <person name="Lee S."/>
            <person name="Talag J."/>
            <person name="Welchert J."/>
            <person name="Wing R.A."/>
        </authorList>
    </citation>
    <scope>NUCLEOTIDE SEQUENCE [LARGE SCALE GENOMIC DNA]</scope>
</reference>
<evidence type="ECO:0000313" key="1">
    <source>
        <dbReference type="EnsemblPlants" id="OGLUM08G13180.2"/>
    </source>
</evidence>
<organism evidence="1">
    <name type="scientific">Oryza glumipatula</name>
    <dbReference type="NCBI Taxonomy" id="40148"/>
    <lineage>
        <taxon>Eukaryota</taxon>
        <taxon>Viridiplantae</taxon>
        <taxon>Streptophyta</taxon>
        <taxon>Embryophyta</taxon>
        <taxon>Tracheophyta</taxon>
        <taxon>Spermatophyta</taxon>
        <taxon>Magnoliopsida</taxon>
        <taxon>Liliopsida</taxon>
        <taxon>Poales</taxon>
        <taxon>Poaceae</taxon>
        <taxon>BOP clade</taxon>
        <taxon>Oryzoideae</taxon>
        <taxon>Oryzeae</taxon>
        <taxon>Oryzinae</taxon>
        <taxon>Oryza</taxon>
    </lineage>
</organism>
<sequence>MEGRSAVVAGIATFAPISRIKQRTGGAPSPCCIPTFPKSIFKSETFGHASPPGAAGVQCCPATPLWLEYYDFYLCNQIRQQTLVADCVWVAVPPPSPSDSTVPRGLALADRHTEVGKESYSYGAYGNGSSAASHVVSGEAVVISSISPCICEGEDGDCLRSGPSALILRCHCSQLSSLCCVFS</sequence>
<protein>
    <submittedName>
        <fullName evidence="1">Uncharacterized protein</fullName>
    </submittedName>
</protein>
<dbReference type="Proteomes" id="UP000026961">
    <property type="component" value="Chromosome 8"/>
</dbReference>
<dbReference type="Gramene" id="OGLUM08G13180.2">
    <property type="protein sequence ID" value="OGLUM08G13180.2"/>
    <property type="gene ID" value="OGLUM08G13180"/>
</dbReference>